<sequence>MRIARAAEQSALAQSVGGKGNRVTEEYRIDMARVPEEMRKPLLLEGGFNGELEVFLKSLTDAVGWVQPIVLGMRPATPLMVTFTEQRRPPIYWAADAGYQAGAMADVTVNTSLRQIFIRYQEAGGVR</sequence>
<keyword evidence="2" id="KW-1185">Reference proteome</keyword>
<proteinExistence type="predicted"/>
<protein>
    <submittedName>
        <fullName evidence="1">DotD protein</fullName>
    </submittedName>
</protein>
<dbReference type="InterPro" id="IPR038140">
    <property type="entry name" value="DotD_sf"/>
</dbReference>
<dbReference type="Proteomes" id="UP000199467">
    <property type="component" value="Unassembled WGS sequence"/>
</dbReference>
<reference evidence="2" key="1">
    <citation type="submission" date="2016-10" db="EMBL/GenBank/DDBJ databases">
        <authorList>
            <person name="Varghese N."/>
            <person name="Submissions S."/>
        </authorList>
    </citation>
    <scope>NUCLEOTIDE SEQUENCE [LARGE SCALE GENOMIC DNA]</scope>
    <source>
        <strain evidence="2">DSM 26382</strain>
    </source>
</reference>
<name>A0A1G6PP20_9GAMM</name>
<dbReference type="InterPro" id="IPR031817">
    <property type="entry name" value="DotD"/>
</dbReference>
<gene>
    <name evidence="1" type="ORF">SAMN05216576_10716</name>
</gene>
<organism evidence="1 2">
    <name type="scientific">Ectopseudomonas chengduensis</name>
    <dbReference type="NCBI Taxonomy" id="489632"/>
    <lineage>
        <taxon>Bacteria</taxon>
        <taxon>Pseudomonadati</taxon>
        <taxon>Pseudomonadota</taxon>
        <taxon>Gammaproteobacteria</taxon>
        <taxon>Pseudomonadales</taxon>
        <taxon>Pseudomonadaceae</taxon>
        <taxon>Ectopseudomonas</taxon>
    </lineage>
</organism>
<evidence type="ECO:0000313" key="2">
    <source>
        <dbReference type="Proteomes" id="UP000199467"/>
    </source>
</evidence>
<dbReference type="Gene3D" id="3.55.50.60">
    <property type="entry name" value="DotD protein"/>
    <property type="match status" value="1"/>
</dbReference>
<dbReference type="Pfam" id="PF16816">
    <property type="entry name" value="DotD"/>
    <property type="match status" value="1"/>
</dbReference>
<accession>A0A1G6PP20</accession>
<dbReference type="AlphaFoldDB" id="A0A1G6PP20"/>
<dbReference type="EMBL" id="FMZQ01000007">
    <property type="protein sequence ID" value="SDC81809.1"/>
    <property type="molecule type" value="Genomic_DNA"/>
</dbReference>
<evidence type="ECO:0000313" key="1">
    <source>
        <dbReference type="EMBL" id="SDC81809.1"/>
    </source>
</evidence>